<sequence length="111" mass="12452">GLQGQHRRARRRVFDSRGSRRGRPAHGSEGPVRHRAGLRGGRDGRRGHGGRGVHGFHGALDADAREGDAGEGGYVPQAHHALRGRAANLRRHRLRRLLRDLRLQKRRHPQL</sequence>
<feature type="compositionally biased region" description="Basic residues" evidence="1">
    <location>
        <begin position="1"/>
        <end position="11"/>
    </location>
</feature>
<organism evidence="2">
    <name type="scientific">uncultured Rubrobacteraceae bacterium</name>
    <dbReference type="NCBI Taxonomy" id="349277"/>
    <lineage>
        <taxon>Bacteria</taxon>
        <taxon>Bacillati</taxon>
        <taxon>Actinomycetota</taxon>
        <taxon>Rubrobacteria</taxon>
        <taxon>Rubrobacterales</taxon>
        <taxon>Rubrobacteraceae</taxon>
        <taxon>environmental samples</taxon>
    </lineage>
</organism>
<proteinExistence type="predicted"/>
<gene>
    <name evidence="2" type="ORF">AVDCRST_MAG25-1988</name>
</gene>
<reference evidence="2" key="1">
    <citation type="submission" date="2020-02" db="EMBL/GenBank/DDBJ databases">
        <authorList>
            <person name="Meier V. D."/>
        </authorList>
    </citation>
    <scope>NUCLEOTIDE SEQUENCE</scope>
    <source>
        <strain evidence="2">AVDCRST_MAG25</strain>
    </source>
</reference>
<dbReference type="AlphaFoldDB" id="A0A6J4RI89"/>
<evidence type="ECO:0000313" key="2">
    <source>
        <dbReference type="EMBL" id="CAA9470336.1"/>
    </source>
</evidence>
<protein>
    <submittedName>
        <fullName evidence="2">Uncharacterized protein</fullName>
    </submittedName>
</protein>
<feature type="region of interest" description="Disordered" evidence="1">
    <location>
        <begin position="1"/>
        <end position="75"/>
    </location>
</feature>
<name>A0A6J4RI89_9ACTN</name>
<evidence type="ECO:0000256" key="1">
    <source>
        <dbReference type="SAM" id="MobiDB-lite"/>
    </source>
</evidence>
<feature type="non-terminal residue" evidence="2">
    <location>
        <position position="1"/>
    </location>
</feature>
<feature type="non-terminal residue" evidence="2">
    <location>
        <position position="111"/>
    </location>
</feature>
<dbReference type="EMBL" id="CADCVI010000123">
    <property type="protein sequence ID" value="CAA9470336.1"/>
    <property type="molecule type" value="Genomic_DNA"/>
</dbReference>
<accession>A0A6J4RI89</accession>